<evidence type="ECO:0000313" key="1">
    <source>
        <dbReference type="EMBL" id="RVE76293.1"/>
    </source>
</evidence>
<gene>
    <name evidence="1" type="ORF">OJAV_G00009130</name>
</gene>
<accession>A0A3S2MWQ8</accession>
<proteinExistence type="predicted"/>
<reference evidence="1 2" key="2">
    <citation type="submission" date="2019-01" db="EMBL/GenBank/DDBJ databases">
        <title>A chromosome length genome reference of the Java medaka (oryzias javanicus).</title>
        <authorList>
            <person name="Herpin A."/>
            <person name="Takehana Y."/>
            <person name="Naruse K."/>
            <person name="Ansai S."/>
            <person name="Kawaguchi M."/>
        </authorList>
    </citation>
    <scope>NUCLEOTIDE SEQUENCE [LARGE SCALE GENOMIC DNA]</scope>
    <source>
        <strain evidence="1">RS831</strain>
        <tissue evidence="1">Whole body</tissue>
    </source>
</reference>
<keyword evidence="2" id="KW-1185">Reference proteome</keyword>
<reference evidence="1 2" key="1">
    <citation type="submission" date="2018-11" db="EMBL/GenBank/DDBJ databases">
        <authorList>
            <person name="Lopez-Roques C."/>
            <person name="Donnadieu C."/>
            <person name="Bouchez O."/>
            <person name="Klopp C."/>
            <person name="Cabau C."/>
            <person name="Zahm M."/>
        </authorList>
    </citation>
    <scope>NUCLEOTIDE SEQUENCE [LARGE SCALE GENOMIC DNA]</scope>
    <source>
        <strain evidence="1">RS831</strain>
        <tissue evidence="1">Whole body</tissue>
    </source>
</reference>
<dbReference type="EMBL" id="CM012437">
    <property type="protein sequence ID" value="RVE76293.1"/>
    <property type="molecule type" value="Genomic_DNA"/>
</dbReference>
<organism evidence="1 2">
    <name type="scientific">Oryzias javanicus</name>
    <name type="common">Javanese ricefish</name>
    <name type="synonym">Aplocheilus javanicus</name>
    <dbReference type="NCBI Taxonomy" id="123683"/>
    <lineage>
        <taxon>Eukaryota</taxon>
        <taxon>Metazoa</taxon>
        <taxon>Chordata</taxon>
        <taxon>Craniata</taxon>
        <taxon>Vertebrata</taxon>
        <taxon>Euteleostomi</taxon>
        <taxon>Actinopterygii</taxon>
        <taxon>Neopterygii</taxon>
        <taxon>Teleostei</taxon>
        <taxon>Neoteleostei</taxon>
        <taxon>Acanthomorphata</taxon>
        <taxon>Ovalentaria</taxon>
        <taxon>Atherinomorphae</taxon>
        <taxon>Beloniformes</taxon>
        <taxon>Adrianichthyidae</taxon>
        <taxon>Oryziinae</taxon>
        <taxon>Oryzias</taxon>
    </lineage>
</organism>
<name>A0A3S2MWQ8_ORYJA</name>
<evidence type="ECO:0000313" key="2">
    <source>
        <dbReference type="Proteomes" id="UP000283210"/>
    </source>
</evidence>
<dbReference type="Proteomes" id="UP000283210">
    <property type="component" value="Chromosome 1"/>
</dbReference>
<dbReference type="AlphaFoldDB" id="A0A3S2MWQ8"/>
<protein>
    <submittedName>
        <fullName evidence="1">Uncharacterized protein</fullName>
    </submittedName>
</protein>
<sequence length="100" mass="11907">MDDQYLLSSSQHMELSWDHLDHPGRKETGGFQDQEEKKVNPVLLDLKDATDSMEKQMQRNFMDFKDFQDKKEDLRSPHRLTQDVRHSLRFSDESCSLCFQ</sequence>